<comment type="caution">
    <text evidence="1">The sequence shown here is derived from an EMBL/GenBank/DDBJ whole genome shotgun (WGS) entry which is preliminary data.</text>
</comment>
<organism evidence="1 2">
    <name type="scientific">Pistacia atlantica</name>
    <dbReference type="NCBI Taxonomy" id="434234"/>
    <lineage>
        <taxon>Eukaryota</taxon>
        <taxon>Viridiplantae</taxon>
        <taxon>Streptophyta</taxon>
        <taxon>Embryophyta</taxon>
        <taxon>Tracheophyta</taxon>
        <taxon>Spermatophyta</taxon>
        <taxon>Magnoliopsida</taxon>
        <taxon>eudicotyledons</taxon>
        <taxon>Gunneridae</taxon>
        <taxon>Pentapetalae</taxon>
        <taxon>rosids</taxon>
        <taxon>malvids</taxon>
        <taxon>Sapindales</taxon>
        <taxon>Anacardiaceae</taxon>
        <taxon>Pistacia</taxon>
    </lineage>
</organism>
<protein>
    <submittedName>
        <fullName evidence="1">Uncharacterized protein</fullName>
    </submittedName>
</protein>
<accession>A0ACC1C2M0</accession>
<evidence type="ECO:0000313" key="1">
    <source>
        <dbReference type="EMBL" id="KAJ0106327.1"/>
    </source>
</evidence>
<dbReference type="EMBL" id="CM047898">
    <property type="protein sequence ID" value="KAJ0106327.1"/>
    <property type="molecule type" value="Genomic_DNA"/>
</dbReference>
<evidence type="ECO:0000313" key="2">
    <source>
        <dbReference type="Proteomes" id="UP001164250"/>
    </source>
</evidence>
<reference evidence="2" key="1">
    <citation type="journal article" date="2023" name="G3 (Bethesda)">
        <title>Genome assembly and association tests identify interacting loci associated with vigor, precocity, and sex in interspecific pistachio rootstocks.</title>
        <authorList>
            <person name="Palmer W."/>
            <person name="Jacygrad E."/>
            <person name="Sagayaradj S."/>
            <person name="Cavanaugh K."/>
            <person name="Han R."/>
            <person name="Bertier L."/>
            <person name="Beede B."/>
            <person name="Kafkas S."/>
            <person name="Golino D."/>
            <person name="Preece J."/>
            <person name="Michelmore R."/>
        </authorList>
    </citation>
    <scope>NUCLEOTIDE SEQUENCE [LARGE SCALE GENOMIC DNA]</scope>
</reference>
<keyword evidence="2" id="KW-1185">Reference proteome</keyword>
<proteinExistence type="predicted"/>
<gene>
    <name evidence="1" type="ORF">Patl1_19335</name>
</gene>
<dbReference type="Proteomes" id="UP001164250">
    <property type="component" value="Chromosome 2"/>
</dbReference>
<sequence>MSVPYFHYLRRIHSPFHLALEKGHGELATWLMTIDSELVRVKGKKMLTPLHYAAQIDDEKNLAHFLYVCPSPSSIQDLTPKSETAVRVALKGRNISKAAFGMEKNALLN</sequence>
<name>A0ACC1C2M0_9ROSI</name>